<dbReference type="InterPro" id="IPR010559">
    <property type="entry name" value="Sig_transdc_His_kin_internal"/>
</dbReference>
<dbReference type="GO" id="GO:0000155">
    <property type="term" value="F:phosphorelay sensor kinase activity"/>
    <property type="evidence" value="ECO:0007669"/>
    <property type="project" value="InterPro"/>
</dbReference>
<dbReference type="PANTHER" id="PTHR34220:SF7">
    <property type="entry name" value="SENSOR HISTIDINE KINASE YPDA"/>
    <property type="match status" value="1"/>
</dbReference>
<keyword evidence="1" id="KW-0812">Transmembrane</keyword>
<protein>
    <recommendedName>
        <fullName evidence="2">Signal transduction histidine kinase internal region domain-containing protein</fullName>
    </recommendedName>
</protein>
<feature type="transmembrane region" description="Helical" evidence="1">
    <location>
        <begin position="51"/>
        <end position="73"/>
    </location>
</feature>
<name>A0A3S2UMJ7_9SPHI</name>
<keyword evidence="4" id="KW-1185">Reference proteome</keyword>
<gene>
    <name evidence="3" type="ORF">EOD41_16785</name>
</gene>
<dbReference type="EMBL" id="SACK01000008">
    <property type="protein sequence ID" value="RVT98446.1"/>
    <property type="molecule type" value="Genomic_DNA"/>
</dbReference>
<dbReference type="OrthoDB" id="9792992at2"/>
<keyword evidence="1" id="KW-0472">Membrane</keyword>
<keyword evidence="1" id="KW-1133">Transmembrane helix</keyword>
<organism evidence="3 4">
    <name type="scientific">Mucilaginibacter limnophilus</name>
    <dbReference type="NCBI Taxonomy" id="1932778"/>
    <lineage>
        <taxon>Bacteria</taxon>
        <taxon>Pseudomonadati</taxon>
        <taxon>Bacteroidota</taxon>
        <taxon>Sphingobacteriia</taxon>
        <taxon>Sphingobacteriales</taxon>
        <taxon>Sphingobacteriaceae</taxon>
        <taxon>Mucilaginibacter</taxon>
    </lineage>
</organism>
<sequence length="368" mass="42524">MLRDGVDIKMTKNRPIRQWKQAAFYHLLVWAVFISYELLCLFTTVGLDGQYLHYGIYYVMYISLFYLNAHVILDFSFFKTKSPYLIAAGLIVVEMIVFGLLKAVIDGLLAGADAPWLSLKVFTRAYLLSNIFRQIFFIGFSIAYWSMLYLTRFRDQAQQMEIERLRQQASMLELENRYISVENAYLQHQVSPHLLFNSLNFIYYAVYKLSDRAGKGIMLLSNLLRYSLTAGSAQQKTIELKQEVEQIRNLIGLDRMRFNEKRYLGFKSNGELSGRFILPLALLTLVENVIKHGECGDPSAPATAELQLRGNKLHFSTVNKKREKTAYSTTGLGLNNLRKRLQNAYPDRFELQVNDEQDQFAVHLSIDL</sequence>
<dbReference type="AlphaFoldDB" id="A0A3S2UMJ7"/>
<feature type="transmembrane region" description="Helical" evidence="1">
    <location>
        <begin position="125"/>
        <end position="150"/>
    </location>
</feature>
<accession>A0A3S2UMJ7</accession>
<evidence type="ECO:0000256" key="1">
    <source>
        <dbReference type="SAM" id="Phobius"/>
    </source>
</evidence>
<dbReference type="PANTHER" id="PTHR34220">
    <property type="entry name" value="SENSOR HISTIDINE KINASE YPDA"/>
    <property type="match status" value="1"/>
</dbReference>
<dbReference type="Proteomes" id="UP000282759">
    <property type="component" value="Unassembled WGS sequence"/>
</dbReference>
<reference evidence="3 4" key="1">
    <citation type="submission" date="2019-01" db="EMBL/GenBank/DDBJ databases">
        <authorList>
            <person name="Chen W.-M."/>
        </authorList>
    </citation>
    <scope>NUCLEOTIDE SEQUENCE [LARGE SCALE GENOMIC DNA]</scope>
    <source>
        <strain evidence="3 4">YBJ-36</strain>
    </source>
</reference>
<comment type="caution">
    <text evidence="3">The sequence shown here is derived from an EMBL/GenBank/DDBJ whole genome shotgun (WGS) entry which is preliminary data.</text>
</comment>
<dbReference type="InterPro" id="IPR050640">
    <property type="entry name" value="Bact_2-comp_sensor_kinase"/>
</dbReference>
<dbReference type="Pfam" id="PF06580">
    <property type="entry name" value="His_kinase"/>
    <property type="match status" value="1"/>
</dbReference>
<evidence type="ECO:0000313" key="3">
    <source>
        <dbReference type="EMBL" id="RVT98446.1"/>
    </source>
</evidence>
<evidence type="ECO:0000259" key="2">
    <source>
        <dbReference type="Pfam" id="PF06580"/>
    </source>
</evidence>
<feature type="domain" description="Signal transduction histidine kinase internal region" evidence="2">
    <location>
        <begin position="183"/>
        <end position="261"/>
    </location>
</feature>
<evidence type="ECO:0000313" key="4">
    <source>
        <dbReference type="Proteomes" id="UP000282759"/>
    </source>
</evidence>
<dbReference type="GO" id="GO:0016020">
    <property type="term" value="C:membrane"/>
    <property type="evidence" value="ECO:0007669"/>
    <property type="project" value="InterPro"/>
</dbReference>
<feature type="transmembrane region" description="Helical" evidence="1">
    <location>
        <begin position="85"/>
        <end position="105"/>
    </location>
</feature>
<proteinExistence type="predicted"/>
<feature type="transmembrane region" description="Helical" evidence="1">
    <location>
        <begin position="22"/>
        <end position="45"/>
    </location>
</feature>